<evidence type="ECO:0000256" key="1">
    <source>
        <dbReference type="SAM" id="MobiDB-lite"/>
    </source>
</evidence>
<keyword evidence="3" id="KW-1185">Reference proteome</keyword>
<sequence>MGLRTVLGNAIAGIKSDAETAAFVLFNCKRSRRDRRLLQRSCHCDECDRTGVGYQINPGVIPIDAPPPYSPSPYSPPSYSPYSSPSYPPYPPPPYCGTRSRLDTFLDDFSYYSPEY</sequence>
<dbReference type="EMBL" id="WOWK01000045">
    <property type="protein sequence ID" value="KAF0324250.1"/>
    <property type="molecule type" value="Genomic_DNA"/>
</dbReference>
<proteinExistence type="predicted"/>
<comment type="caution">
    <text evidence="2">The sequence shown here is derived from an EMBL/GenBank/DDBJ whole genome shotgun (WGS) entry which is preliminary data.</text>
</comment>
<name>A0A8H3ZUQ3_9PEZI</name>
<accession>A0A8H3ZUQ3</accession>
<reference evidence="2 3" key="1">
    <citation type="submission" date="2019-12" db="EMBL/GenBank/DDBJ databases">
        <title>A genome sequence resource for the geographically widespread anthracnose pathogen Colletotrichum asianum.</title>
        <authorList>
            <person name="Meng Y."/>
        </authorList>
    </citation>
    <scope>NUCLEOTIDE SEQUENCE [LARGE SCALE GENOMIC DNA]</scope>
    <source>
        <strain evidence="2 3">ICMP 18580</strain>
    </source>
</reference>
<dbReference type="AlphaFoldDB" id="A0A8H3ZUQ3"/>
<organism evidence="2 3">
    <name type="scientific">Colletotrichum asianum</name>
    <dbReference type="NCBI Taxonomy" id="702518"/>
    <lineage>
        <taxon>Eukaryota</taxon>
        <taxon>Fungi</taxon>
        <taxon>Dikarya</taxon>
        <taxon>Ascomycota</taxon>
        <taxon>Pezizomycotina</taxon>
        <taxon>Sordariomycetes</taxon>
        <taxon>Hypocreomycetidae</taxon>
        <taxon>Glomerellales</taxon>
        <taxon>Glomerellaceae</taxon>
        <taxon>Colletotrichum</taxon>
        <taxon>Colletotrichum gloeosporioides species complex</taxon>
    </lineage>
</organism>
<evidence type="ECO:0000313" key="3">
    <source>
        <dbReference type="Proteomes" id="UP000434172"/>
    </source>
</evidence>
<evidence type="ECO:0000313" key="2">
    <source>
        <dbReference type="EMBL" id="KAF0324250.1"/>
    </source>
</evidence>
<feature type="compositionally biased region" description="Pro residues" evidence="1">
    <location>
        <begin position="64"/>
        <end position="79"/>
    </location>
</feature>
<dbReference type="Proteomes" id="UP000434172">
    <property type="component" value="Unassembled WGS sequence"/>
</dbReference>
<gene>
    <name evidence="2" type="ORF">GQ607_008424</name>
</gene>
<protein>
    <submittedName>
        <fullName evidence="2">Uncharacterized protein</fullName>
    </submittedName>
</protein>
<feature type="region of interest" description="Disordered" evidence="1">
    <location>
        <begin position="63"/>
        <end position="86"/>
    </location>
</feature>